<evidence type="ECO:0000256" key="7">
    <source>
        <dbReference type="ARBA" id="ARBA00022989"/>
    </source>
</evidence>
<evidence type="ECO:0000256" key="10">
    <source>
        <dbReference type="ARBA" id="ARBA00030072"/>
    </source>
</evidence>
<feature type="transmembrane region" description="Helical" evidence="15">
    <location>
        <begin position="184"/>
        <end position="204"/>
    </location>
</feature>
<dbReference type="InterPro" id="IPR000298">
    <property type="entry name" value="Cyt_c_oxidase-like_su3"/>
</dbReference>
<gene>
    <name evidence="17" type="primary">cyoC</name>
    <name evidence="17" type="ORF">RUA4292_01704</name>
</gene>
<evidence type="ECO:0000256" key="8">
    <source>
        <dbReference type="ARBA" id="ARBA00023136"/>
    </source>
</evidence>
<comment type="function">
    <text evidence="9">Cytochrome bo(3) ubiquinol terminal oxidase is the component of the aerobic respiratory chain of E.coli that predominates when cells are grown at high aeration. Has proton pump activity across the membrane in addition to electron transfer, pumping 2 protons/electron.</text>
</comment>
<dbReference type="OrthoDB" id="9810850at2"/>
<comment type="subunit">
    <text evidence="3">Heterooctamer of two A chains, two B chains, two C chains and two D chains.</text>
</comment>
<comment type="subcellular location">
    <subcellularLocation>
        <location evidence="1 14">Cell membrane</location>
        <topology evidence="1 14">Multi-pass membrane protein</topology>
    </subcellularLocation>
</comment>
<dbReference type="GO" id="GO:0016491">
    <property type="term" value="F:oxidoreductase activity"/>
    <property type="evidence" value="ECO:0007669"/>
    <property type="project" value="UniProtKB-KW"/>
</dbReference>
<keyword evidence="7 15" id="KW-1133">Transmembrane helix</keyword>
<comment type="similarity">
    <text evidence="2 14">Belongs to the cytochrome c oxidase subunit 3 family.</text>
</comment>
<proteinExistence type="inferred from homology"/>
<evidence type="ECO:0000256" key="14">
    <source>
        <dbReference type="RuleBase" id="RU003376"/>
    </source>
</evidence>
<dbReference type="GO" id="GO:0004129">
    <property type="term" value="F:cytochrome-c oxidase activity"/>
    <property type="evidence" value="ECO:0007669"/>
    <property type="project" value="InterPro"/>
</dbReference>
<evidence type="ECO:0000313" key="18">
    <source>
        <dbReference type="Proteomes" id="UP000050783"/>
    </source>
</evidence>
<dbReference type="InterPro" id="IPR035973">
    <property type="entry name" value="Cyt_c_oxidase_su3-like_sf"/>
</dbReference>
<accession>A0A0P1ECW0</accession>
<dbReference type="Pfam" id="PF00510">
    <property type="entry name" value="COX3"/>
    <property type="match status" value="1"/>
</dbReference>
<evidence type="ECO:0000256" key="12">
    <source>
        <dbReference type="ARBA" id="ARBA00032189"/>
    </source>
</evidence>
<dbReference type="FunFam" id="1.20.120.80:FF:000001">
    <property type="entry name" value="Cytochrome (Ubi)quinol oxidase subunit III"/>
    <property type="match status" value="1"/>
</dbReference>
<dbReference type="Gene3D" id="1.20.120.80">
    <property type="entry name" value="Cytochrome c oxidase, subunit III, four-helix bundle"/>
    <property type="match status" value="1"/>
</dbReference>
<feature type="transmembrane region" description="Helical" evidence="15">
    <location>
        <begin position="27"/>
        <end position="52"/>
    </location>
</feature>
<name>A0A0P1ECW0_9RHOB</name>
<evidence type="ECO:0000256" key="6">
    <source>
        <dbReference type="ARBA" id="ARBA00022692"/>
    </source>
</evidence>
<organism evidence="17 18">
    <name type="scientific">Ruegeria atlantica</name>
    <dbReference type="NCBI Taxonomy" id="81569"/>
    <lineage>
        <taxon>Bacteria</taxon>
        <taxon>Pseudomonadati</taxon>
        <taxon>Pseudomonadota</taxon>
        <taxon>Alphaproteobacteria</taxon>
        <taxon>Rhodobacterales</taxon>
        <taxon>Roseobacteraceae</taxon>
        <taxon>Ruegeria</taxon>
    </lineage>
</organism>
<feature type="transmembrane region" description="Helical" evidence="15">
    <location>
        <begin position="100"/>
        <end position="119"/>
    </location>
</feature>
<dbReference type="GO" id="GO:0005886">
    <property type="term" value="C:plasma membrane"/>
    <property type="evidence" value="ECO:0007669"/>
    <property type="project" value="UniProtKB-SubCell"/>
</dbReference>
<evidence type="ECO:0000256" key="4">
    <source>
        <dbReference type="ARBA" id="ARBA00014687"/>
    </source>
</evidence>
<sequence length="210" mass="23555">MKRAPTHSYPGLNLGRRHASADKASEVVTFGFWVFLMSDLVYFGLMFAIYITMIDAQAGGPGPHELFDLKSIFAQTLILLTSSLTVGLAMLALKYNLPRWRIVFWFFVTLVLGLSFLVLEVRDFMSMAEKGGIPQRSGFLSAFYGLVPLHGLHVTAGCIWLIVLGIQLRIFGLTDLLMSRVVRLALFWHFLDLIWIGIITIVYFGGLTYG</sequence>
<keyword evidence="5" id="KW-1003">Cell membrane</keyword>
<dbReference type="InterPro" id="IPR024791">
    <property type="entry name" value="Cyt_c/ubiquinol_Oxase_su3"/>
</dbReference>
<feature type="domain" description="Heme-copper oxidase subunit III family profile" evidence="16">
    <location>
        <begin position="1"/>
        <end position="207"/>
    </location>
</feature>
<reference evidence="17 18" key="1">
    <citation type="submission" date="2015-09" db="EMBL/GenBank/DDBJ databases">
        <authorList>
            <consortium name="Swine Surveillance"/>
        </authorList>
    </citation>
    <scope>NUCLEOTIDE SEQUENCE [LARGE SCALE GENOMIC DNA]</scope>
    <source>
        <strain evidence="17 18">CECT 4292</strain>
    </source>
</reference>
<evidence type="ECO:0000256" key="1">
    <source>
        <dbReference type="ARBA" id="ARBA00004651"/>
    </source>
</evidence>
<dbReference type="PROSITE" id="PS50253">
    <property type="entry name" value="COX3"/>
    <property type="match status" value="1"/>
</dbReference>
<evidence type="ECO:0000256" key="13">
    <source>
        <dbReference type="ARBA" id="ARBA00032717"/>
    </source>
</evidence>
<evidence type="ECO:0000256" key="9">
    <source>
        <dbReference type="ARBA" id="ARBA00025694"/>
    </source>
</evidence>
<dbReference type="AlphaFoldDB" id="A0A0P1ECW0"/>
<evidence type="ECO:0000256" key="11">
    <source>
        <dbReference type="ARBA" id="ARBA00031884"/>
    </source>
</evidence>
<evidence type="ECO:0000256" key="15">
    <source>
        <dbReference type="SAM" id="Phobius"/>
    </source>
</evidence>
<evidence type="ECO:0000256" key="2">
    <source>
        <dbReference type="ARBA" id="ARBA00010581"/>
    </source>
</evidence>
<dbReference type="GeneID" id="55492941"/>
<dbReference type="STRING" id="81569.RUM4293_03534"/>
<evidence type="ECO:0000313" key="17">
    <source>
        <dbReference type="EMBL" id="CUH47533.1"/>
    </source>
</evidence>
<dbReference type="EMBL" id="CYPU01000024">
    <property type="protein sequence ID" value="CUH47533.1"/>
    <property type="molecule type" value="Genomic_DNA"/>
</dbReference>
<evidence type="ECO:0000256" key="5">
    <source>
        <dbReference type="ARBA" id="ARBA00022475"/>
    </source>
</evidence>
<dbReference type="Proteomes" id="UP000050783">
    <property type="component" value="Unassembled WGS sequence"/>
</dbReference>
<dbReference type="RefSeq" id="WP_058277206.1">
    <property type="nucleotide sequence ID" value="NZ_CYPU01000024.1"/>
</dbReference>
<keyword evidence="17" id="KW-0560">Oxidoreductase</keyword>
<dbReference type="PANTHER" id="PTHR11403:SF2">
    <property type="entry name" value="CYTOCHROME BO(3) UBIQUINOL OXIDASE SUBUNIT 3"/>
    <property type="match status" value="1"/>
</dbReference>
<dbReference type="InterPro" id="IPR013833">
    <property type="entry name" value="Cyt_c_oxidase_su3_a-hlx"/>
</dbReference>
<dbReference type="GO" id="GO:0019646">
    <property type="term" value="P:aerobic electron transport chain"/>
    <property type="evidence" value="ECO:0007669"/>
    <property type="project" value="InterPro"/>
</dbReference>
<keyword evidence="8 15" id="KW-0472">Membrane</keyword>
<dbReference type="SUPFAM" id="SSF81452">
    <property type="entry name" value="Cytochrome c oxidase subunit III-like"/>
    <property type="match status" value="1"/>
</dbReference>
<feature type="transmembrane region" description="Helical" evidence="15">
    <location>
        <begin position="72"/>
        <end position="93"/>
    </location>
</feature>
<dbReference type="PANTHER" id="PTHR11403">
    <property type="entry name" value="CYTOCHROME C OXIDASE SUBUNIT III"/>
    <property type="match status" value="1"/>
</dbReference>
<evidence type="ECO:0000256" key="3">
    <source>
        <dbReference type="ARBA" id="ARBA00011700"/>
    </source>
</evidence>
<feature type="transmembrane region" description="Helical" evidence="15">
    <location>
        <begin position="139"/>
        <end position="163"/>
    </location>
</feature>
<keyword evidence="6 14" id="KW-0812">Transmembrane</keyword>
<evidence type="ECO:0000259" key="16">
    <source>
        <dbReference type="PROSITE" id="PS50253"/>
    </source>
</evidence>
<protein>
    <recommendedName>
        <fullName evidence="4">Cytochrome bo(3) ubiquinol oxidase subunit 3</fullName>
    </recommendedName>
    <alternativeName>
        <fullName evidence="12">Cytochrome o ubiquinol oxidase subunit 3</fullName>
    </alternativeName>
    <alternativeName>
        <fullName evidence="10">Oxidase bo(3) subunit 3</fullName>
    </alternativeName>
    <alternativeName>
        <fullName evidence="13">Ubiquinol oxidase polypeptide III</fullName>
    </alternativeName>
    <alternativeName>
        <fullName evidence="11">Ubiquinol oxidase subunit 3</fullName>
    </alternativeName>
</protein>